<dbReference type="GeneID" id="59284467"/>
<keyword evidence="1" id="KW-0472">Membrane</keyword>
<organism evidence="2 3">
    <name type="scientific">Letharia columbiana</name>
    <dbReference type="NCBI Taxonomy" id="112416"/>
    <lineage>
        <taxon>Eukaryota</taxon>
        <taxon>Fungi</taxon>
        <taxon>Dikarya</taxon>
        <taxon>Ascomycota</taxon>
        <taxon>Pezizomycotina</taxon>
        <taxon>Lecanoromycetes</taxon>
        <taxon>OSLEUM clade</taxon>
        <taxon>Lecanoromycetidae</taxon>
        <taxon>Lecanorales</taxon>
        <taxon>Lecanorineae</taxon>
        <taxon>Parmeliaceae</taxon>
        <taxon>Letharia</taxon>
    </lineage>
</organism>
<keyword evidence="3" id="KW-1185">Reference proteome</keyword>
<reference evidence="2 3" key="1">
    <citation type="journal article" date="2020" name="Genomics">
        <title>Complete, high-quality genomes from long-read metagenomic sequencing of two wolf lichen thalli reveals enigmatic genome architecture.</title>
        <authorList>
            <person name="McKenzie S.K."/>
            <person name="Walston R.F."/>
            <person name="Allen J.L."/>
        </authorList>
    </citation>
    <scope>NUCLEOTIDE SEQUENCE [LARGE SCALE GENOMIC DNA]</scope>
    <source>
        <strain evidence="2">WasteWater2</strain>
    </source>
</reference>
<evidence type="ECO:0000313" key="3">
    <source>
        <dbReference type="Proteomes" id="UP000578531"/>
    </source>
</evidence>
<evidence type="ECO:0000256" key="1">
    <source>
        <dbReference type="SAM" id="Phobius"/>
    </source>
</evidence>
<proteinExistence type="predicted"/>
<keyword evidence="1" id="KW-0812">Transmembrane</keyword>
<accession>A0A8H6G1Z8</accession>
<dbReference type="Proteomes" id="UP000578531">
    <property type="component" value="Unassembled WGS sequence"/>
</dbReference>
<dbReference type="EMBL" id="JACCJC010000007">
    <property type="protein sequence ID" value="KAF6238924.1"/>
    <property type="molecule type" value="Genomic_DNA"/>
</dbReference>
<sequence length="96" mass="10619">MPAPLSTLNTTIMIAKMALLLAKINLVPVVVVTVARLAMIRPDLLLQLSRTQQSNYRSDLTSVVGLYLSKTMIQWLISRNYLAAGAPLAGYYRILD</sequence>
<gene>
    <name evidence="2" type="ORF">HO173_002796</name>
</gene>
<comment type="caution">
    <text evidence="2">The sequence shown here is derived from an EMBL/GenBank/DDBJ whole genome shotgun (WGS) entry which is preliminary data.</text>
</comment>
<feature type="transmembrane region" description="Helical" evidence="1">
    <location>
        <begin position="12"/>
        <end position="39"/>
    </location>
</feature>
<evidence type="ECO:0000313" key="2">
    <source>
        <dbReference type="EMBL" id="KAF6238924.1"/>
    </source>
</evidence>
<name>A0A8H6G1Z8_9LECA</name>
<dbReference type="AlphaFoldDB" id="A0A8H6G1Z8"/>
<protein>
    <submittedName>
        <fullName evidence="2">Uncharacterized protein</fullName>
    </submittedName>
</protein>
<dbReference type="RefSeq" id="XP_037168220.1">
    <property type="nucleotide sequence ID" value="XM_037304727.1"/>
</dbReference>
<keyword evidence="1" id="KW-1133">Transmembrane helix</keyword>